<evidence type="ECO:0000313" key="3">
    <source>
        <dbReference type="EMBL" id="CAJ0594935.1"/>
    </source>
</evidence>
<evidence type="ECO:0000256" key="1">
    <source>
        <dbReference type="SAM" id="SignalP"/>
    </source>
</evidence>
<evidence type="ECO:0000259" key="2">
    <source>
        <dbReference type="SMART" id="SM00848"/>
    </source>
</evidence>
<organism evidence="3 4">
    <name type="scientific">Cylicocyclus nassatus</name>
    <name type="common">Nematode worm</name>
    <dbReference type="NCBI Taxonomy" id="53992"/>
    <lineage>
        <taxon>Eukaryota</taxon>
        <taxon>Metazoa</taxon>
        <taxon>Ecdysozoa</taxon>
        <taxon>Nematoda</taxon>
        <taxon>Chromadorea</taxon>
        <taxon>Rhabditida</taxon>
        <taxon>Rhabditina</taxon>
        <taxon>Rhabditomorpha</taxon>
        <taxon>Strongyloidea</taxon>
        <taxon>Strongylidae</taxon>
        <taxon>Cylicocyclus</taxon>
    </lineage>
</organism>
<keyword evidence="4" id="KW-1185">Reference proteome</keyword>
<sequence>MFTFLSLLLLCASADASDSERGNSVRLQGAKGIQYKLDLLEQWSEYKKTYGKSYKESEESIYLKTFVENLKRIEEHNREYSLGRKSFELGLNHLADLPTSQYQKLNG</sequence>
<accession>A0AA36M0Y2</accession>
<comment type="caution">
    <text evidence="3">The sequence shown here is derived from an EMBL/GenBank/DDBJ whole genome shotgun (WGS) entry which is preliminary data.</text>
</comment>
<name>A0AA36M0Y2_CYLNA</name>
<evidence type="ECO:0000313" key="4">
    <source>
        <dbReference type="Proteomes" id="UP001176961"/>
    </source>
</evidence>
<dbReference type="Gene3D" id="1.10.287.2250">
    <property type="match status" value="1"/>
</dbReference>
<dbReference type="Pfam" id="PF08246">
    <property type="entry name" value="Inhibitor_I29"/>
    <property type="match status" value="1"/>
</dbReference>
<feature type="chain" id="PRO_5041434449" description="Cathepsin propeptide inhibitor domain-containing protein" evidence="1">
    <location>
        <begin position="17"/>
        <end position="107"/>
    </location>
</feature>
<gene>
    <name evidence="3" type="ORF">CYNAS_LOCUS6918</name>
</gene>
<dbReference type="EMBL" id="CATQJL010000112">
    <property type="protein sequence ID" value="CAJ0594935.1"/>
    <property type="molecule type" value="Genomic_DNA"/>
</dbReference>
<keyword evidence="1" id="KW-0732">Signal</keyword>
<dbReference type="SUPFAM" id="SSF54001">
    <property type="entry name" value="Cysteine proteinases"/>
    <property type="match status" value="1"/>
</dbReference>
<dbReference type="InterPro" id="IPR038765">
    <property type="entry name" value="Papain-like_cys_pep_sf"/>
</dbReference>
<dbReference type="InterPro" id="IPR013201">
    <property type="entry name" value="Prot_inhib_I29"/>
</dbReference>
<proteinExistence type="predicted"/>
<reference evidence="3" key="1">
    <citation type="submission" date="2023-07" db="EMBL/GenBank/DDBJ databases">
        <authorList>
            <consortium name="CYATHOMIX"/>
        </authorList>
    </citation>
    <scope>NUCLEOTIDE SEQUENCE</scope>
    <source>
        <strain evidence="3">N/A</strain>
    </source>
</reference>
<dbReference type="AlphaFoldDB" id="A0AA36M0Y2"/>
<feature type="domain" description="Cathepsin propeptide inhibitor" evidence="2">
    <location>
        <begin position="43"/>
        <end position="102"/>
    </location>
</feature>
<feature type="signal peptide" evidence="1">
    <location>
        <begin position="1"/>
        <end position="16"/>
    </location>
</feature>
<protein>
    <recommendedName>
        <fullName evidence="2">Cathepsin propeptide inhibitor domain-containing protein</fullName>
    </recommendedName>
</protein>
<dbReference type="SMART" id="SM00848">
    <property type="entry name" value="Inhibitor_I29"/>
    <property type="match status" value="1"/>
</dbReference>
<dbReference type="Proteomes" id="UP001176961">
    <property type="component" value="Unassembled WGS sequence"/>
</dbReference>